<reference evidence="2 3" key="1">
    <citation type="submission" date="2022-05" db="EMBL/GenBank/DDBJ databases">
        <title>Genome Sequencing of Bee-Associated Microbes.</title>
        <authorList>
            <person name="Dunlap C."/>
        </authorList>
    </citation>
    <scope>NUCLEOTIDE SEQUENCE [LARGE SCALE GENOMIC DNA]</scope>
    <source>
        <strain evidence="2 3">NRRL NRS-750</strain>
    </source>
</reference>
<comment type="caution">
    <text evidence="2">The sequence shown here is derived from an EMBL/GenBank/DDBJ whole genome shotgun (WGS) entry which is preliminary data.</text>
</comment>
<evidence type="ECO:0000259" key="1">
    <source>
        <dbReference type="Pfam" id="PF24032"/>
    </source>
</evidence>
<dbReference type="InterPro" id="IPR056937">
    <property type="entry name" value="YqbQ/XkdQ"/>
</dbReference>
<dbReference type="Pfam" id="PF24032">
    <property type="entry name" value="YQBQ"/>
    <property type="match status" value="1"/>
</dbReference>
<sequence length="329" mass="36604">MSNHELYLIKGKSKKNITQLIGNLAWSSNIDALGVELSFDYAYNDSSYFNKYDIVELGDHVILTNSGKVLSRFVVVSESVSGRFGKSYTAFDYSWYLNKNETVIQFKKVAASQAIGKLLDRFAIKHKITPIKTAITKIYKDMTVSDIIKDILEQATKETRTKYRVEMDKDVLTINRMTDLVINPMVRLSSDTLPIPIAVKIANPSRSRSIEDMKNSVLVTNSGEESIKILASAKDAGSVARYGLMTEVVTVDEKNESQARNIAKNTLSEMNRITEEVSVEMLGHDDVRAGRILEIDEPITGIVGSYVIKSANHSVSNGIHKVSVELEAV</sequence>
<dbReference type="EMBL" id="JAMDLY010000008">
    <property type="protein sequence ID" value="MCY9529174.1"/>
    <property type="molecule type" value="Genomic_DNA"/>
</dbReference>
<dbReference type="RefSeq" id="WP_268631899.1">
    <property type="nucleotide sequence ID" value="NZ_JAMDLY010000008.1"/>
</dbReference>
<evidence type="ECO:0000313" key="2">
    <source>
        <dbReference type="EMBL" id="MCY9529174.1"/>
    </source>
</evidence>
<proteinExistence type="predicted"/>
<feature type="domain" description="YqbQ/XkdQ" evidence="1">
    <location>
        <begin position="25"/>
        <end position="327"/>
    </location>
</feature>
<dbReference type="Proteomes" id="UP001527090">
    <property type="component" value="Unassembled WGS sequence"/>
</dbReference>
<gene>
    <name evidence="2" type="ORF">M5X04_07470</name>
</gene>
<organism evidence="2 3">
    <name type="scientific">Paenibacillus alvei</name>
    <name type="common">Bacillus alvei</name>
    <dbReference type="NCBI Taxonomy" id="44250"/>
    <lineage>
        <taxon>Bacteria</taxon>
        <taxon>Bacillati</taxon>
        <taxon>Bacillota</taxon>
        <taxon>Bacilli</taxon>
        <taxon>Bacillales</taxon>
        <taxon>Paenibacillaceae</taxon>
        <taxon>Paenibacillus</taxon>
    </lineage>
</organism>
<accession>A0ABT4E615</accession>
<protein>
    <recommendedName>
        <fullName evidence="1">YqbQ/XkdQ domain-containing protein</fullName>
    </recommendedName>
</protein>
<name>A0ABT4E615_PAEAL</name>
<keyword evidence="3" id="KW-1185">Reference proteome</keyword>
<evidence type="ECO:0000313" key="3">
    <source>
        <dbReference type="Proteomes" id="UP001527090"/>
    </source>
</evidence>